<proteinExistence type="predicted"/>
<keyword evidence="4" id="KW-1185">Reference proteome</keyword>
<evidence type="ECO:0000313" key="4">
    <source>
        <dbReference type="Proteomes" id="UP000551758"/>
    </source>
</evidence>
<comment type="caution">
    <text evidence="3">The sequence shown here is derived from an EMBL/GenBank/DDBJ whole genome shotgun (WGS) entry which is preliminary data.</text>
</comment>
<dbReference type="Proteomes" id="UP000551758">
    <property type="component" value="Unassembled WGS sequence"/>
</dbReference>
<evidence type="ECO:0000256" key="2">
    <source>
        <dbReference type="SAM" id="MobiDB-lite"/>
    </source>
</evidence>
<dbReference type="AlphaFoldDB" id="A0A7J7E9E8"/>
<keyword evidence="1" id="KW-0175">Coiled coil</keyword>
<sequence length="137" mass="16630">MEKLRCSERPQDSHDDVSSVAKERESQQLLQEVVQSESYQLKENREIMAKVSFILFPIYVVKHLETIEELKLARCHLEEQEETIEKLRREKLNCRAFRRNQKQPMMHYRRREIGGKKQWENTRGRDQTELQRLPLTY</sequence>
<reference evidence="3 4" key="1">
    <citation type="journal article" date="2020" name="Mol. Biol. Evol.">
        <title>Interspecific Gene Flow and the Evolution of Specialization in Black and White Rhinoceros.</title>
        <authorList>
            <person name="Moodley Y."/>
            <person name="Westbury M.V."/>
            <person name="Russo I.M."/>
            <person name="Gopalakrishnan S."/>
            <person name="Rakotoarivelo A."/>
            <person name="Olsen R.A."/>
            <person name="Prost S."/>
            <person name="Tunstall T."/>
            <person name="Ryder O.A."/>
            <person name="Dalen L."/>
            <person name="Bruford M.W."/>
        </authorList>
    </citation>
    <scope>NUCLEOTIDE SEQUENCE [LARGE SCALE GENOMIC DNA]</scope>
    <source>
        <strain evidence="3">SBR-YM</strain>
        <tissue evidence="3">Skin</tissue>
    </source>
</reference>
<evidence type="ECO:0000313" key="3">
    <source>
        <dbReference type="EMBL" id="KAF5912301.1"/>
    </source>
</evidence>
<feature type="coiled-coil region" evidence="1">
    <location>
        <begin position="70"/>
        <end position="97"/>
    </location>
</feature>
<accession>A0A7J7E9E8</accession>
<dbReference type="EMBL" id="JACDTQ010003844">
    <property type="protein sequence ID" value="KAF5912301.1"/>
    <property type="molecule type" value="Genomic_DNA"/>
</dbReference>
<feature type="region of interest" description="Disordered" evidence="2">
    <location>
        <begin position="1"/>
        <end position="24"/>
    </location>
</feature>
<protein>
    <submittedName>
        <fullName evidence="3">Uncharacterized protein</fullName>
    </submittedName>
</protein>
<name>A0A7J7E9E8_DICBM</name>
<organism evidence="3 4">
    <name type="scientific">Diceros bicornis minor</name>
    <name type="common">South-central black rhinoceros</name>
    <dbReference type="NCBI Taxonomy" id="77932"/>
    <lineage>
        <taxon>Eukaryota</taxon>
        <taxon>Metazoa</taxon>
        <taxon>Chordata</taxon>
        <taxon>Craniata</taxon>
        <taxon>Vertebrata</taxon>
        <taxon>Euteleostomi</taxon>
        <taxon>Mammalia</taxon>
        <taxon>Eutheria</taxon>
        <taxon>Laurasiatheria</taxon>
        <taxon>Perissodactyla</taxon>
        <taxon>Rhinocerotidae</taxon>
        <taxon>Diceros</taxon>
    </lineage>
</organism>
<evidence type="ECO:0000256" key="1">
    <source>
        <dbReference type="SAM" id="Coils"/>
    </source>
</evidence>
<gene>
    <name evidence="3" type="ORF">HPG69_005629</name>
</gene>